<keyword evidence="3" id="KW-1185">Reference proteome</keyword>
<feature type="compositionally biased region" description="Basic and acidic residues" evidence="1">
    <location>
        <begin position="94"/>
        <end position="106"/>
    </location>
</feature>
<comment type="caution">
    <text evidence="2">The sequence shown here is derived from an EMBL/GenBank/DDBJ whole genome shotgun (WGS) entry which is preliminary data.</text>
</comment>
<feature type="region of interest" description="Disordered" evidence="1">
    <location>
        <begin position="51"/>
        <end position="128"/>
    </location>
</feature>
<evidence type="ECO:0000313" key="2">
    <source>
        <dbReference type="EMBL" id="KAL3310515.1"/>
    </source>
</evidence>
<dbReference type="Proteomes" id="UP001626550">
    <property type="component" value="Unassembled WGS sequence"/>
</dbReference>
<protein>
    <submittedName>
        <fullName evidence="2">Uncharacterized protein</fullName>
    </submittedName>
</protein>
<accession>A0ABD2PSR5</accession>
<gene>
    <name evidence="2" type="ORF">Ciccas_010920</name>
</gene>
<name>A0ABD2PSR5_9PLAT</name>
<evidence type="ECO:0000313" key="3">
    <source>
        <dbReference type="Proteomes" id="UP001626550"/>
    </source>
</evidence>
<organism evidence="2 3">
    <name type="scientific">Cichlidogyrus casuarinus</name>
    <dbReference type="NCBI Taxonomy" id="1844966"/>
    <lineage>
        <taxon>Eukaryota</taxon>
        <taxon>Metazoa</taxon>
        <taxon>Spiralia</taxon>
        <taxon>Lophotrochozoa</taxon>
        <taxon>Platyhelminthes</taxon>
        <taxon>Monogenea</taxon>
        <taxon>Monopisthocotylea</taxon>
        <taxon>Dactylogyridea</taxon>
        <taxon>Ancyrocephalidae</taxon>
        <taxon>Cichlidogyrus</taxon>
    </lineage>
</organism>
<sequence length="128" mass="14042">MDNPSLLEKQTVIAEEADIEEAKPKTMVIVVATIIIKMAPDSTMAETINTEYAARPPSDNPDRPRISIQPRSIPVEESERKLSERSQAIFGTGKPREASPIREKFESLSVSSDNQDDENAAKGSQGSE</sequence>
<dbReference type="EMBL" id="JBJKFK010002884">
    <property type="protein sequence ID" value="KAL3310515.1"/>
    <property type="molecule type" value="Genomic_DNA"/>
</dbReference>
<dbReference type="AlphaFoldDB" id="A0ABD2PSR5"/>
<evidence type="ECO:0000256" key="1">
    <source>
        <dbReference type="SAM" id="MobiDB-lite"/>
    </source>
</evidence>
<proteinExistence type="predicted"/>
<reference evidence="2 3" key="1">
    <citation type="submission" date="2024-11" db="EMBL/GenBank/DDBJ databases">
        <title>Adaptive evolution of stress response genes in parasites aligns with host niche diversity.</title>
        <authorList>
            <person name="Hahn C."/>
            <person name="Resl P."/>
        </authorList>
    </citation>
    <scope>NUCLEOTIDE SEQUENCE [LARGE SCALE GENOMIC DNA]</scope>
    <source>
        <strain evidence="2">EGGRZ-B1_66</strain>
        <tissue evidence="2">Body</tissue>
    </source>
</reference>